<dbReference type="EMBL" id="KN822945">
    <property type="protein sequence ID" value="KIO33963.1"/>
    <property type="molecule type" value="Genomic_DNA"/>
</dbReference>
<keyword evidence="2" id="KW-1185">Reference proteome</keyword>
<sequence length="161" mass="17850">MTFGPIEDGKCGPEARPKVKLRPVLDARCRRREVWDVLVVGEAVKIGQGASLIFNGGVGNLPRSGKSCFLLLRIDHNLFPLSFFPQSRRRRGPAMCVALSQNSIFLAILAVTKILRLNTTPKWAMRPTLFREFDQKDPAALPAYAVSPRRSGIDLLVLGTH</sequence>
<dbReference type="HOGENOM" id="CLU_1644967_0_0_1"/>
<accession>A0A0C3LIX5</accession>
<reference evidence="1 2" key="1">
    <citation type="submission" date="2014-04" db="EMBL/GenBank/DDBJ databases">
        <authorList>
            <consortium name="DOE Joint Genome Institute"/>
            <person name="Kuo A."/>
            <person name="Girlanda M."/>
            <person name="Perotto S."/>
            <person name="Kohler A."/>
            <person name="Nagy L.G."/>
            <person name="Floudas D."/>
            <person name="Copeland A."/>
            <person name="Barry K.W."/>
            <person name="Cichocki N."/>
            <person name="Veneault-Fourrey C."/>
            <person name="LaButti K."/>
            <person name="Lindquist E.A."/>
            <person name="Lipzen A."/>
            <person name="Lundell T."/>
            <person name="Morin E."/>
            <person name="Murat C."/>
            <person name="Sun H."/>
            <person name="Tunlid A."/>
            <person name="Henrissat B."/>
            <person name="Grigoriev I.V."/>
            <person name="Hibbett D.S."/>
            <person name="Martin F."/>
            <person name="Nordberg H.P."/>
            <person name="Cantor M.N."/>
            <person name="Hua S.X."/>
        </authorList>
    </citation>
    <scope>NUCLEOTIDE SEQUENCE [LARGE SCALE GENOMIC DNA]</scope>
    <source>
        <strain evidence="1 2">MUT 4182</strain>
    </source>
</reference>
<gene>
    <name evidence="1" type="ORF">M407DRAFT_227139</name>
</gene>
<protein>
    <submittedName>
        <fullName evidence="1">Uncharacterized protein</fullName>
    </submittedName>
</protein>
<organism evidence="1 2">
    <name type="scientific">Tulasnella calospora MUT 4182</name>
    <dbReference type="NCBI Taxonomy" id="1051891"/>
    <lineage>
        <taxon>Eukaryota</taxon>
        <taxon>Fungi</taxon>
        <taxon>Dikarya</taxon>
        <taxon>Basidiomycota</taxon>
        <taxon>Agaricomycotina</taxon>
        <taxon>Agaricomycetes</taxon>
        <taxon>Cantharellales</taxon>
        <taxon>Tulasnellaceae</taxon>
        <taxon>Tulasnella</taxon>
    </lineage>
</organism>
<reference evidence="2" key="2">
    <citation type="submission" date="2015-01" db="EMBL/GenBank/DDBJ databases">
        <title>Evolutionary Origins and Diversification of the Mycorrhizal Mutualists.</title>
        <authorList>
            <consortium name="DOE Joint Genome Institute"/>
            <consortium name="Mycorrhizal Genomics Consortium"/>
            <person name="Kohler A."/>
            <person name="Kuo A."/>
            <person name="Nagy L.G."/>
            <person name="Floudas D."/>
            <person name="Copeland A."/>
            <person name="Barry K.W."/>
            <person name="Cichocki N."/>
            <person name="Veneault-Fourrey C."/>
            <person name="LaButti K."/>
            <person name="Lindquist E.A."/>
            <person name="Lipzen A."/>
            <person name="Lundell T."/>
            <person name="Morin E."/>
            <person name="Murat C."/>
            <person name="Riley R."/>
            <person name="Ohm R."/>
            <person name="Sun H."/>
            <person name="Tunlid A."/>
            <person name="Henrissat B."/>
            <person name="Grigoriev I.V."/>
            <person name="Hibbett D.S."/>
            <person name="Martin F."/>
        </authorList>
    </citation>
    <scope>NUCLEOTIDE SEQUENCE [LARGE SCALE GENOMIC DNA]</scope>
    <source>
        <strain evidence="2">MUT 4182</strain>
    </source>
</reference>
<evidence type="ECO:0000313" key="1">
    <source>
        <dbReference type="EMBL" id="KIO33963.1"/>
    </source>
</evidence>
<name>A0A0C3LIX5_9AGAM</name>
<proteinExistence type="predicted"/>
<evidence type="ECO:0000313" key="2">
    <source>
        <dbReference type="Proteomes" id="UP000054248"/>
    </source>
</evidence>
<dbReference type="AlphaFoldDB" id="A0A0C3LIX5"/>
<dbReference type="Proteomes" id="UP000054248">
    <property type="component" value="Unassembled WGS sequence"/>
</dbReference>